<comment type="caution">
    <text evidence="1">The sequence shown here is derived from an EMBL/GenBank/DDBJ whole genome shotgun (WGS) entry which is preliminary data.</text>
</comment>
<evidence type="ECO:0000313" key="2">
    <source>
        <dbReference type="Proteomes" id="UP001392318"/>
    </source>
</evidence>
<gene>
    <name evidence="1" type="ORF">VSR83_24235</name>
</gene>
<keyword evidence="2" id="KW-1185">Reference proteome</keyword>
<sequence length="126" mass="13125">MKNASNSAHTTLLARCVVAEFPKALWQLRAPIAFLFALYFALAVVMYHFGGPVESASGLPCSFGEALYLCAMRAITIGYSGIVPTTSVGHIVSGSLGVLGILLVGSVAAAALRGVDEAIQRAGTRR</sequence>
<evidence type="ECO:0000313" key="1">
    <source>
        <dbReference type="EMBL" id="MEM5403147.1"/>
    </source>
</evidence>
<accession>A0ACC6RNL7</accession>
<reference evidence="1" key="1">
    <citation type="submission" date="2024-01" db="EMBL/GenBank/DDBJ databases">
        <title>The diversity of rhizobia nodulating Mimosa spp. in eleven states of Brazil covering several biomes is determined by host plant, location, and edaphic factors.</title>
        <authorList>
            <person name="Rouws L."/>
            <person name="Barauna A."/>
            <person name="Beukes C."/>
            <person name="De Faria S.M."/>
            <person name="Gross E."/>
            <person name="Dos Reis Junior F.B."/>
            <person name="Simon M."/>
            <person name="Maluk M."/>
            <person name="Odee D.W."/>
            <person name="Kenicer G."/>
            <person name="Young J.P.W."/>
            <person name="Reis V.M."/>
            <person name="Zilli J."/>
            <person name="James E.K."/>
        </authorList>
    </citation>
    <scope>NUCLEOTIDE SEQUENCE</scope>
    <source>
        <strain evidence="1">JPY452</strain>
    </source>
</reference>
<dbReference type="Proteomes" id="UP001392318">
    <property type="component" value="Unassembled WGS sequence"/>
</dbReference>
<organism evidence="1 2">
    <name type="scientific">Paraburkholderia unamae</name>
    <dbReference type="NCBI Taxonomy" id="219649"/>
    <lineage>
        <taxon>Bacteria</taxon>
        <taxon>Pseudomonadati</taxon>
        <taxon>Pseudomonadota</taxon>
        <taxon>Betaproteobacteria</taxon>
        <taxon>Burkholderiales</taxon>
        <taxon>Burkholderiaceae</taxon>
        <taxon>Paraburkholderia</taxon>
    </lineage>
</organism>
<proteinExistence type="predicted"/>
<protein>
    <submittedName>
        <fullName evidence="1">Potassium channel family protein</fullName>
    </submittedName>
</protein>
<name>A0ACC6RNL7_9BURK</name>
<keyword evidence="1" id="KW-0407">Ion channel</keyword>
<dbReference type="EMBL" id="JAYMRU010000018">
    <property type="protein sequence ID" value="MEM5403147.1"/>
    <property type="molecule type" value="Genomic_DNA"/>
</dbReference>
<keyword evidence="1" id="KW-0406">Ion transport</keyword>
<keyword evidence="1" id="KW-0813">Transport</keyword>